<dbReference type="Gene3D" id="2.170.120.30">
    <property type="match status" value="2"/>
</dbReference>
<keyword evidence="2" id="KW-1185">Reference proteome</keyword>
<evidence type="ECO:0000313" key="1">
    <source>
        <dbReference type="EMBL" id="VGO17378.1"/>
    </source>
</evidence>
<sequence length="316" mass="35321">MKNSFSRFWIQVNRDKWLILLCIGLAFFAWQGIRKTIGLELPVSNITVDVAVPEGWAVWEKSVHRVNIEFRGSREDFRYMNNEQLKVVVPVANPEHGKEMTIKLSEKFLKNPTGAKVVSFSPSEIVVRLDQESERSLPVKAAIEGSLPAGLEIERIVCTPASVSVAGARQVLDEMENIHTEPVDLKDRKGSFKESVPIALPQAGRMRVAPDWVSVEFFIEAHSSTETFEKIPVRTMCAPGEKRQISVQPLTVEIIVQGQQQKIEKLRASDIFAYVACHDLTESAGYDLPVEVDLPTGLQLVKTEPAVVHIEIGTTH</sequence>
<protein>
    <submittedName>
        <fullName evidence="1">CdaA regulatory protein CdaR</fullName>
    </submittedName>
</protein>
<accession>A0A6C2UB55</accession>
<dbReference type="EMBL" id="CAAHFG010000004">
    <property type="protein sequence ID" value="VGO17378.1"/>
    <property type="molecule type" value="Genomic_DNA"/>
</dbReference>
<name>A0A6C2UB55_PONDE</name>
<dbReference type="PANTHER" id="PTHR37804">
    <property type="entry name" value="CDAA REGULATORY PROTEIN CDAR"/>
    <property type="match status" value="1"/>
</dbReference>
<dbReference type="Proteomes" id="UP000366872">
    <property type="component" value="Unassembled WGS sequence"/>
</dbReference>
<evidence type="ECO:0000313" key="2">
    <source>
        <dbReference type="Proteomes" id="UP000366872"/>
    </source>
</evidence>
<proteinExistence type="predicted"/>
<dbReference type="AlphaFoldDB" id="A0A6C2UB55"/>
<dbReference type="InterPro" id="IPR053154">
    <property type="entry name" value="c-di-AMP_regulator"/>
</dbReference>
<dbReference type="Pfam" id="PF07949">
    <property type="entry name" value="YbbR"/>
    <property type="match status" value="1"/>
</dbReference>
<dbReference type="InterPro" id="IPR012505">
    <property type="entry name" value="YbbR"/>
</dbReference>
<dbReference type="PANTHER" id="PTHR37804:SF1">
    <property type="entry name" value="CDAA REGULATORY PROTEIN CDAR"/>
    <property type="match status" value="1"/>
</dbReference>
<organism evidence="1 2">
    <name type="scientific">Pontiella desulfatans</name>
    <dbReference type="NCBI Taxonomy" id="2750659"/>
    <lineage>
        <taxon>Bacteria</taxon>
        <taxon>Pseudomonadati</taxon>
        <taxon>Kiritimatiellota</taxon>
        <taxon>Kiritimatiellia</taxon>
        <taxon>Kiritimatiellales</taxon>
        <taxon>Pontiellaceae</taxon>
        <taxon>Pontiella</taxon>
    </lineage>
</organism>
<reference evidence="1 2" key="1">
    <citation type="submission" date="2019-04" db="EMBL/GenBank/DDBJ databases">
        <authorList>
            <person name="Van Vliet M D."/>
        </authorList>
    </citation>
    <scope>NUCLEOTIDE SEQUENCE [LARGE SCALE GENOMIC DNA]</scope>
    <source>
        <strain evidence="1 2">F1</strain>
    </source>
</reference>
<dbReference type="Gene3D" id="2.170.120.40">
    <property type="entry name" value="YbbR-like domain"/>
    <property type="match status" value="1"/>
</dbReference>
<dbReference type="RefSeq" id="WP_136082858.1">
    <property type="nucleotide sequence ID" value="NZ_CAAHFG010000004.1"/>
</dbReference>
<gene>
    <name evidence="1" type="primary">cdaR</name>
    <name evidence="1" type="ORF">PDESU_05974</name>
</gene>